<proteinExistence type="predicted"/>
<keyword evidence="3" id="KW-1185">Reference proteome</keyword>
<dbReference type="EMBL" id="KN840447">
    <property type="protein sequence ID" value="KIP11360.1"/>
    <property type="molecule type" value="Genomic_DNA"/>
</dbReference>
<feature type="compositionally biased region" description="Basic residues" evidence="1">
    <location>
        <begin position="1"/>
        <end position="10"/>
    </location>
</feature>
<sequence length="170" mass="18757">MSGQGKKIRTLHIPSNCRRTRSTSPDRSPPLSRLHAGAGVGRRGGGRRDRDVPGGRANSEWVLPPALGRCAAAPAEALSREENATKEKKGNNMASRFRTSRARPDARPRGRLGAAEALRSVAVGSGTFCRRRWWRRRREGLFIPTRVYIDTDVQRWKVLSSLCPCASAVD</sequence>
<protein>
    <submittedName>
        <fullName evidence="2">Uncharacterized protein</fullName>
    </submittedName>
</protein>
<evidence type="ECO:0000256" key="1">
    <source>
        <dbReference type="SAM" id="MobiDB-lite"/>
    </source>
</evidence>
<organism evidence="2 3">
    <name type="scientific">Phlebiopsis gigantea (strain 11061_1 CR5-6)</name>
    <name type="common">White-rot fungus</name>
    <name type="synonym">Peniophora gigantea</name>
    <dbReference type="NCBI Taxonomy" id="745531"/>
    <lineage>
        <taxon>Eukaryota</taxon>
        <taxon>Fungi</taxon>
        <taxon>Dikarya</taxon>
        <taxon>Basidiomycota</taxon>
        <taxon>Agaricomycotina</taxon>
        <taxon>Agaricomycetes</taxon>
        <taxon>Polyporales</taxon>
        <taxon>Phanerochaetaceae</taxon>
        <taxon>Phlebiopsis</taxon>
    </lineage>
</organism>
<dbReference type="AlphaFoldDB" id="A0A0C3SF28"/>
<feature type="compositionally biased region" description="Low complexity" evidence="1">
    <location>
        <begin position="22"/>
        <end position="37"/>
    </location>
</feature>
<name>A0A0C3SF28_PHLG1</name>
<feature type="compositionally biased region" description="Basic and acidic residues" evidence="1">
    <location>
        <begin position="78"/>
        <end position="90"/>
    </location>
</feature>
<evidence type="ECO:0000313" key="2">
    <source>
        <dbReference type="EMBL" id="KIP11360.1"/>
    </source>
</evidence>
<dbReference type="HOGENOM" id="CLU_1571216_0_0_1"/>
<gene>
    <name evidence="2" type="ORF">PHLGIDRAFT_489438</name>
</gene>
<reference evidence="2 3" key="1">
    <citation type="journal article" date="2014" name="PLoS Genet.">
        <title>Analysis of the Phlebiopsis gigantea genome, transcriptome and secretome provides insight into its pioneer colonization strategies of wood.</title>
        <authorList>
            <person name="Hori C."/>
            <person name="Ishida T."/>
            <person name="Igarashi K."/>
            <person name="Samejima M."/>
            <person name="Suzuki H."/>
            <person name="Master E."/>
            <person name="Ferreira P."/>
            <person name="Ruiz-Duenas F.J."/>
            <person name="Held B."/>
            <person name="Canessa P."/>
            <person name="Larrondo L.F."/>
            <person name="Schmoll M."/>
            <person name="Druzhinina I.S."/>
            <person name="Kubicek C.P."/>
            <person name="Gaskell J.A."/>
            <person name="Kersten P."/>
            <person name="St John F."/>
            <person name="Glasner J."/>
            <person name="Sabat G."/>
            <person name="Splinter BonDurant S."/>
            <person name="Syed K."/>
            <person name="Yadav J."/>
            <person name="Mgbeahuruike A.C."/>
            <person name="Kovalchuk A."/>
            <person name="Asiegbu F.O."/>
            <person name="Lackner G."/>
            <person name="Hoffmeister D."/>
            <person name="Rencoret J."/>
            <person name="Gutierrez A."/>
            <person name="Sun H."/>
            <person name="Lindquist E."/>
            <person name="Barry K."/>
            <person name="Riley R."/>
            <person name="Grigoriev I.V."/>
            <person name="Henrissat B."/>
            <person name="Kues U."/>
            <person name="Berka R.M."/>
            <person name="Martinez A.T."/>
            <person name="Covert S.F."/>
            <person name="Blanchette R.A."/>
            <person name="Cullen D."/>
        </authorList>
    </citation>
    <scope>NUCLEOTIDE SEQUENCE [LARGE SCALE GENOMIC DNA]</scope>
    <source>
        <strain evidence="2 3">11061_1 CR5-6</strain>
    </source>
</reference>
<feature type="region of interest" description="Disordered" evidence="1">
    <location>
        <begin position="1"/>
        <end position="61"/>
    </location>
</feature>
<evidence type="ECO:0000313" key="3">
    <source>
        <dbReference type="Proteomes" id="UP000053257"/>
    </source>
</evidence>
<feature type="region of interest" description="Disordered" evidence="1">
    <location>
        <begin position="73"/>
        <end position="109"/>
    </location>
</feature>
<dbReference type="Proteomes" id="UP000053257">
    <property type="component" value="Unassembled WGS sequence"/>
</dbReference>
<accession>A0A0C3SF28</accession>